<dbReference type="AlphaFoldDB" id="A0A7C2FR52"/>
<evidence type="ECO:0000313" key="1">
    <source>
        <dbReference type="EMBL" id="HEF87583.1"/>
    </source>
</evidence>
<reference evidence="1" key="1">
    <citation type="journal article" date="2020" name="mSystems">
        <title>Genome- and Community-Level Interaction Insights into Carbon Utilization and Element Cycling Functions of Hydrothermarchaeota in Hydrothermal Sediment.</title>
        <authorList>
            <person name="Zhou Z."/>
            <person name="Liu Y."/>
            <person name="Xu W."/>
            <person name="Pan J."/>
            <person name="Luo Z.H."/>
            <person name="Li M."/>
        </authorList>
    </citation>
    <scope>NUCLEOTIDE SEQUENCE [LARGE SCALE GENOMIC DNA]</scope>
    <source>
        <strain evidence="1">SpSt-23</strain>
    </source>
</reference>
<comment type="caution">
    <text evidence="1">The sequence shown here is derived from an EMBL/GenBank/DDBJ whole genome shotgun (WGS) entry which is preliminary data.</text>
</comment>
<protein>
    <submittedName>
        <fullName evidence="1">Uncharacterized protein</fullName>
    </submittedName>
</protein>
<name>A0A7C2FR52_9CREN</name>
<dbReference type="EMBL" id="DSJT01000023">
    <property type="protein sequence ID" value="HEF87583.1"/>
    <property type="molecule type" value="Genomic_DNA"/>
</dbReference>
<organism evidence="1">
    <name type="scientific">Thermosphaera aggregans</name>
    <dbReference type="NCBI Taxonomy" id="54254"/>
    <lineage>
        <taxon>Archaea</taxon>
        <taxon>Thermoproteota</taxon>
        <taxon>Thermoprotei</taxon>
        <taxon>Desulfurococcales</taxon>
        <taxon>Desulfurococcaceae</taxon>
        <taxon>Thermosphaera</taxon>
    </lineage>
</organism>
<sequence>MSIQSLVDMIVSKGYQVQGVGNKLRILHHLLPIYLDIVFSGNKVVVKLSFDNNLREFIEDLVLSGSEDVGDLVEDVIGEFNELTASLYKWFKDNGFEINIKLKDGELDIRELLEDILELTEG</sequence>
<gene>
    <name evidence="1" type="ORF">ENP55_04720</name>
</gene>
<proteinExistence type="predicted"/>
<accession>A0A7C2FR52</accession>